<gene>
    <name evidence="1" type="ORF">G6N77_13395</name>
</gene>
<protein>
    <recommendedName>
        <fullName evidence="3">DUF559 domain-containing protein</fullName>
    </recommendedName>
</protein>
<sequence>MRRIPLPPHLLGRSFTTEAADLAGVPRDRLRARDLITVSRGIRIPAAVPLQGAAALAAYVQVNPDSVLSHTSAARLWGIPLPPQVEGDWRIHLANPPKSRAPRRVNVVGHSMVLGLDDVGEIDGVRLTSPARTWLNLAAMLPLEDLVAAGDFLVCSHGPDFPEPREPLCSIAELARCIARHAGMRGMRNARAALDLVRVGADSPPETYLRLALVNAGLPEPELNVVLYDPAGVPVLWPDGAYRKYRISLQYDGRHHGGGEQYQRDIRRQETTRRLGWTEIRLSSEDLAGDGRAVVVKVAQALRAAGWTPG</sequence>
<evidence type="ECO:0000313" key="2">
    <source>
        <dbReference type="Proteomes" id="UP000479226"/>
    </source>
</evidence>
<organism evidence="1 2">
    <name type="scientific">Arthrobacter silviterrae</name>
    <dbReference type="NCBI Taxonomy" id="2026658"/>
    <lineage>
        <taxon>Bacteria</taxon>
        <taxon>Bacillati</taxon>
        <taxon>Actinomycetota</taxon>
        <taxon>Actinomycetes</taxon>
        <taxon>Micrococcales</taxon>
        <taxon>Micrococcaceae</taxon>
        <taxon>Arthrobacter</taxon>
    </lineage>
</organism>
<evidence type="ECO:0000313" key="1">
    <source>
        <dbReference type="EMBL" id="NGN84445.1"/>
    </source>
</evidence>
<reference evidence="1 2" key="1">
    <citation type="submission" date="2020-02" db="EMBL/GenBank/DDBJ databases">
        <title>Genome sequence of the type strain DSM 27180 of Arthrobacter silviterrae.</title>
        <authorList>
            <person name="Gao J."/>
            <person name="Sun J."/>
        </authorList>
    </citation>
    <scope>NUCLEOTIDE SEQUENCE [LARGE SCALE GENOMIC DNA]</scope>
    <source>
        <strain evidence="1 2">DSM 27180</strain>
    </source>
</reference>
<comment type="caution">
    <text evidence="1">The sequence shown here is derived from an EMBL/GenBank/DDBJ whole genome shotgun (WGS) entry which is preliminary data.</text>
</comment>
<proteinExistence type="predicted"/>
<accession>A0ABX0DGC9</accession>
<dbReference type="RefSeq" id="WP_165182669.1">
    <property type="nucleotide sequence ID" value="NZ_JAAKZI010000024.1"/>
</dbReference>
<dbReference type="SUPFAM" id="SSF52980">
    <property type="entry name" value="Restriction endonuclease-like"/>
    <property type="match status" value="1"/>
</dbReference>
<evidence type="ECO:0008006" key="3">
    <source>
        <dbReference type="Google" id="ProtNLM"/>
    </source>
</evidence>
<dbReference type="EMBL" id="JAAKZI010000024">
    <property type="protein sequence ID" value="NGN84445.1"/>
    <property type="molecule type" value="Genomic_DNA"/>
</dbReference>
<keyword evidence="2" id="KW-1185">Reference proteome</keyword>
<dbReference type="Proteomes" id="UP000479226">
    <property type="component" value="Unassembled WGS sequence"/>
</dbReference>
<name>A0ABX0DGC9_9MICC</name>
<dbReference type="InterPro" id="IPR011335">
    <property type="entry name" value="Restrct_endonuc-II-like"/>
</dbReference>